<sequence length="158" mass="17892">MTIIRTAPAVQGQGRGLFALQRDDPNNQADRFQQVYRCPGLREGGGHEFRRTFAVEITDPGNSLDGVPEEWDCPQHGVPARRADLKKLPTRRRLGPRDRAPRPTRSNYDDVLARRTVAELEEQLTQILADLRSRNRIAVPKYGTTHGDAWIYGRDGHP</sequence>
<keyword evidence="3" id="KW-1185">Reference proteome</keyword>
<organism evidence="2 3">
    <name type="scientific">Kutzneria viridogrisea</name>
    <dbReference type="NCBI Taxonomy" id="47990"/>
    <lineage>
        <taxon>Bacteria</taxon>
        <taxon>Bacillati</taxon>
        <taxon>Actinomycetota</taxon>
        <taxon>Actinomycetes</taxon>
        <taxon>Pseudonocardiales</taxon>
        <taxon>Pseudonocardiaceae</taxon>
        <taxon>Kutzneria</taxon>
    </lineage>
</organism>
<feature type="region of interest" description="Disordered" evidence="1">
    <location>
        <begin position="73"/>
        <end position="107"/>
    </location>
</feature>
<gene>
    <name evidence="2" type="ORF">BC739_003151</name>
</gene>
<protein>
    <recommendedName>
        <fullName evidence="4">RNA polymerase-binding protein RbpA</fullName>
    </recommendedName>
</protein>
<dbReference type="InterPro" id="IPR038638">
    <property type="entry name" value="RbpA_sf"/>
</dbReference>
<dbReference type="Proteomes" id="UP000517916">
    <property type="component" value="Unassembled WGS sequence"/>
</dbReference>
<name>A0ABR6BGD8_9PSEU</name>
<dbReference type="RefSeq" id="WP_182837567.1">
    <property type="nucleotide sequence ID" value="NZ_BAAABQ010000059.1"/>
</dbReference>
<dbReference type="Pfam" id="PF13397">
    <property type="entry name" value="RbpA"/>
    <property type="match status" value="1"/>
</dbReference>
<accession>A0ABR6BGD8</accession>
<proteinExistence type="predicted"/>
<feature type="compositionally biased region" description="Basic and acidic residues" evidence="1">
    <location>
        <begin position="95"/>
        <end position="107"/>
    </location>
</feature>
<dbReference type="EMBL" id="JACJID010000002">
    <property type="protein sequence ID" value="MBA8925952.1"/>
    <property type="molecule type" value="Genomic_DNA"/>
</dbReference>
<dbReference type="Gene3D" id="2.20.28.270">
    <property type="entry name" value="RNA polymerase-binding protein A"/>
    <property type="match status" value="1"/>
</dbReference>
<evidence type="ECO:0000313" key="2">
    <source>
        <dbReference type="EMBL" id="MBA8925952.1"/>
    </source>
</evidence>
<comment type="caution">
    <text evidence="2">The sequence shown here is derived from an EMBL/GenBank/DDBJ whole genome shotgun (WGS) entry which is preliminary data.</text>
</comment>
<evidence type="ECO:0000313" key="3">
    <source>
        <dbReference type="Proteomes" id="UP000517916"/>
    </source>
</evidence>
<dbReference type="InterPro" id="IPR025182">
    <property type="entry name" value="RNApol-bd_RbpA"/>
</dbReference>
<evidence type="ECO:0000256" key="1">
    <source>
        <dbReference type="SAM" id="MobiDB-lite"/>
    </source>
</evidence>
<reference evidence="2 3" key="1">
    <citation type="submission" date="2020-08" db="EMBL/GenBank/DDBJ databases">
        <title>Genomic Encyclopedia of Archaeal and Bacterial Type Strains, Phase II (KMG-II): from individual species to whole genera.</title>
        <authorList>
            <person name="Goeker M."/>
        </authorList>
    </citation>
    <scope>NUCLEOTIDE SEQUENCE [LARGE SCALE GENOMIC DNA]</scope>
    <source>
        <strain evidence="2 3">DSM 43850</strain>
    </source>
</reference>
<evidence type="ECO:0008006" key="4">
    <source>
        <dbReference type="Google" id="ProtNLM"/>
    </source>
</evidence>